<evidence type="ECO:0000313" key="1">
    <source>
        <dbReference type="EMBL" id="AEK20219.1"/>
    </source>
</evidence>
<name>G0H162_METMI</name>
<evidence type="ECO:0000313" key="2">
    <source>
        <dbReference type="Proteomes" id="UP000008889"/>
    </source>
</evidence>
<accession>G0H162</accession>
<reference evidence="1 2" key="1">
    <citation type="journal article" date="2011" name="J. Bacteriol.">
        <title>Complete Genome Sequence of a Nonculturable Methanococcus maripaludis Strain Extracted in a Metagenomic Survey of Petroleum Reservoir Fluids.</title>
        <authorList>
            <person name="Wang X."/>
            <person name="Greenfield P."/>
            <person name="Li D."/>
            <person name="Hendry P."/>
            <person name="Volk H."/>
            <person name="Sutherland T.D."/>
        </authorList>
    </citation>
    <scope>NUCLEOTIDE SEQUENCE [LARGE SCALE GENOMIC DNA]</scope>
    <source>
        <strain evidence="1 2">X1</strain>
    </source>
</reference>
<protein>
    <submittedName>
        <fullName evidence="1">Uncharacterized protein</fullName>
    </submittedName>
</protein>
<dbReference type="KEGG" id="mmd:GYY_06800"/>
<dbReference type="HOGENOM" id="CLU_2504970_0_0_2"/>
<proteinExistence type="predicted"/>
<dbReference type="EMBL" id="CP002913">
    <property type="protein sequence ID" value="AEK20219.1"/>
    <property type="molecule type" value="Genomic_DNA"/>
</dbReference>
<dbReference type="AlphaFoldDB" id="G0H162"/>
<gene>
    <name evidence="1" type="ORF">GYY_06800</name>
</gene>
<sequence>MVSGPTFSEDSTVFDDESVDVPELEVLGTLVVTGVSDESELLIIDEELDELLLLDPPPPPPLLLPESLVSPVSPVSAVSENVSTT</sequence>
<organism evidence="2">
    <name type="scientific">Methanococcus maripaludis X1</name>
    <dbReference type="NCBI Taxonomy" id="1053692"/>
    <lineage>
        <taxon>Archaea</taxon>
        <taxon>Methanobacteriati</taxon>
        <taxon>Methanobacteriota</taxon>
        <taxon>Methanomada group</taxon>
        <taxon>Methanococci</taxon>
        <taxon>Methanococcales</taxon>
        <taxon>Methanococcaceae</taxon>
        <taxon>Methanococcus</taxon>
    </lineage>
</organism>
<dbReference type="Proteomes" id="UP000008889">
    <property type="component" value="Chromosome"/>
</dbReference>